<accession>A0ABP9MQH4</accession>
<reference evidence="2" key="1">
    <citation type="journal article" date="2019" name="Int. J. Syst. Evol. Microbiol.">
        <title>The Global Catalogue of Microorganisms (GCM) 10K type strain sequencing project: providing services to taxonomists for standard genome sequencing and annotation.</title>
        <authorList>
            <consortium name="The Broad Institute Genomics Platform"/>
            <consortium name="The Broad Institute Genome Sequencing Center for Infectious Disease"/>
            <person name="Wu L."/>
            <person name="Ma J."/>
        </authorList>
    </citation>
    <scope>NUCLEOTIDE SEQUENCE [LARGE SCALE GENOMIC DNA]</scope>
    <source>
        <strain evidence="2">JCM 18424</strain>
    </source>
</reference>
<name>A0ABP9MQH4_9GAMM</name>
<dbReference type="EMBL" id="BAABKE010000004">
    <property type="protein sequence ID" value="GAA5099145.1"/>
    <property type="molecule type" value="Genomic_DNA"/>
</dbReference>
<comment type="caution">
    <text evidence="1">The sequence shown here is derived from an EMBL/GenBank/DDBJ whole genome shotgun (WGS) entry which is preliminary data.</text>
</comment>
<evidence type="ECO:0000313" key="2">
    <source>
        <dbReference type="Proteomes" id="UP001500631"/>
    </source>
</evidence>
<evidence type="ECO:0008006" key="3">
    <source>
        <dbReference type="Google" id="ProtNLM"/>
    </source>
</evidence>
<dbReference type="RefSeq" id="WP_077925322.1">
    <property type="nucleotide sequence ID" value="NZ_BAABKE010000004.1"/>
</dbReference>
<dbReference type="Proteomes" id="UP001500631">
    <property type="component" value="Unassembled WGS sequence"/>
</dbReference>
<proteinExistence type="predicted"/>
<organism evidence="1 2">
    <name type="scientific">Wohlfahrtiimonas larvae</name>
    <dbReference type="NCBI Taxonomy" id="1157986"/>
    <lineage>
        <taxon>Bacteria</taxon>
        <taxon>Pseudomonadati</taxon>
        <taxon>Pseudomonadota</taxon>
        <taxon>Gammaproteobacteria</taxon>
        <taxon>Cardiobacteriales</taxon>
        <taxon>Ignatzschineriaceae</taxon>
        <taxon>Wohlfahrtiimonas</taxon>
    </lineage>
</organism>
<evidence type="ECO:0000313" key="1">
    <source>
        <dbReference type="EMBL" id="GAA5099145.1"/>
    </source>
</evidence>
<keyword evidence="2" id="KW-1185">Reference proteome</keyword>
<sequence>MSDKLLTITDIANKLGFSVGHTKQAIIKLDGFPTPIRITPKGAPRWKESEIDAFIDSRKEMY</sequence>
<protein>
    <recommendedName>
        <fullName evidence="3">AlpA family phage regulatory protein</fullName>
    </recommendedName>
</protein>
<gene>
    <name evidence="1" type="ORF">GCM10023338_12340</name>
</gene>